<organism evidence="2 3">
    <name type="scientific">Pseudonocardia broussonetiae</name>
    <dbReference type="NCBI Taxonomy" id="2736640"/>
    <lineage>
        <taxon>Bacteria</taxon>
        <taxon>Bacillati</taxon>
        <taxon>Actinomycetota</taxon>
        <taxon>Actinomycetes</taxon>
        <taxon>Pseudonocardiales</taxon>
        <taxon>Pseudonocardiaceae</taxon>
        <taxon>Pseudonocardia</taxon>
    </lineage>
</organism>
<protein>
    <submittedName>
        <fullName evidence="2">TetR/AcrR family transcriptional regulator</fullName>
    </submittedName>
</protein>
<dbReference type="Gene3D" id="1.10.357.10">
    <property type="entry name" value="Tetracycline Repressor, domain 2"/>
    <property type="match status" value="1"/>
</dbReference>
<evidence type="ECO:0000313" key="3">
    <source>
        <dbReference type="Proteomes" id="UP000505377"/>
    </source>
</evidence>
<dbReference type="Pfam" id="PF18598">
    <property type="entry name" value="TetR_C_36"/>
    <property type="match status" value="1"/>
</dbReference>
<reference evidence="2 3" key="1">
    <citation type="submission" date="2020-05" db="EMBL/GenBank/DDBJ databases">
        <authorList>
            <person name="Mo P."/>
        </authorList>
    </citation>
    <scope>NUCLEOTIDE SEQUENCE [LARGE SCALE GENOMIC DNA]</scope>
    <source>
        <strain evidence="2 3">Gen01</strain>
    </source>
</reference>
<keyword evidence="3" id="KW-1185">Reference proteome</keyword>
<dbReference type="Proteomes" id="UP000505377">
    <property type="component" value="Chromosome"/>
</dbReference>
<name>A0A6M6JMW9_9PSEU</name>
<dbReference type="EMBL" id="CP053564">
    <property type="protein sequence ID" value="QJY48675.1"/>
    <property type="molecule type" value="Genomic_DNA"/>
</dbReference>
<evidence type="ECO:0000259" key="1">
    <source>
        <dbReference type="Pfam" id="PF18598"/>
    </source>
</evidence>
<evidence type="ECO:0000313" key="2">
    <source>
        <dbReference type="EMBL" id="QJY48675.1"/>
    </source>
</evidence>
<feature type="domain" description="QsdR TetR regulatory C-terminal" evidence="1">
    <location>
        <begin position="48"/>
        <end position="155"/>
    </location>
</feature>
<sequence>MRALADELGVSRMTINRWVGSRDQLIGTITWGLAENALDRARERATGSGVEVVAGTLEGFIATVLDAPFQRAFLRQEGEIALRILTTRSSHLQRNFIAYVAELLRDELPESAERMPIDDLAYLLVRIAESFCYVDLICGGEPDASKVGVAVRLLLS</sequence>
<gene>
    <name evidence="2" type="ORF">HOP40_25210</name>
</gene>
<dbReference type="AlphaFoldDB" id="A0A6M6JMW9"/>
<dbReference type="InterPro" id="IPR041485">
    <property type="entry name" value="TetR_C_36"/>
</dbReference>
<accession>A0A6M6JMW9</accession>
<dbReference type="KEGG" id="pbro:HOP40_25210"/>
<proteinExistence type="predicted"/>